<comment type="cofactor">
    <cofactor evidence="1">
        <name>heme</name>
        <dbReference type="ChEBI" id="CHEBI:30413"/>
    </cofactor>
</comment>
<evidence type="ECO:0000256" key="2">
    <source>
        <dbReference type="ARBA" id="ARBA00012528"/>
    </source>
</evidence>
<dbReference type="InterPro" id="IPR029787">
    <property type="entry name" value="Nucleotide_cyclase"/>
</dbReference>
<dbReference type="GO" id="GO:0019825">
    <property type="term" value="F:oxygen binding"/>
    <property type="evidence" value="ECO:0007669"/>
    <property type="project" value="InterPro"/>
</dbReference>
<dbReference type="Pfam" id="PF21118">
    <property type="entry name" value="DosC_2nd"/>
    <property type="match status" value="1"/>
</dbReference>
<evidence type="ECO:0000256" key="10">
    <source>
        <dbReference type="ARBA" id="ARBA00029839"/>
    </source>
</evidence>
<evidence type="ECO:0000256" key="9">
    <source>
        <dbReference type="ARBA" id="ARBA00023004"/>
    </source>
</evidence>
<dbReference type="PANTHER" id="PTHR45138">
    <property type="entry name" value="REGULATORY COMPONENTS OF SENSORY TRANSDUCTION SYSTEM"/>
    <property type="match status" value="1"/>
</dbReference>
<dbReference type="SMART" id="SM00267">
    <property type="entry name" value="GGDEF"/>
    <property type="match status" value="1"/>
</dbReference>
<dbReference type="InterPro" id="IPR048442">
    <property type="entry name" value="DosC_2nd"/>
</dbReference>
<dbReference type="Pfam" id="PF00990">
    <property type="entry name" value="GGDEF"/>
    <property type="match status" value="1"/>
</dbReference>
<dbReference type="SUPFAM" id="SSF46458">
    <property type="entry name" value="Globin-like"/>
    <property type="match status" value="1"/>
</dbReference>
<dbReference type="InterPro" id="IPR039435">
    <property type="entry name" value="DosC_GS"/>
</dbReference>
<keyword evidence="9" id="KW-0408">Iron</keyword>
<organism evidence="13 14">
    <name type="scientific">Microvirga alba</name>
    <dbReference type="NCBI Taxonomy" id="2791025"/>
    <lineage>
        <taxon>Bacteria</taxon>
        <taxon>Pseudomonadati</taxon>
        <taxon>Pseudomonadota</taxon>
        <taxon>Alphaproteobacteria</taxon>
        <taxon>Hyphomicrobiales</taxon>
        <taxon>Methylobacteriaceae</taxon>
        <taxon>Microvirga</taxon>
    </lineage>
</organism>
<evidence type="ECO:0000256" key="11">
    <source>
        <dbReference type="ARBA" id="ARBA00034247"/>
    </source>
</evidence>
<dbReference type="NCBIfam" id="TIGR00254">
    <property type="entry name" value="GGDEF"/>
    <property type="match status" value="1"/>
</dbReference>
<evidence type="ECO:0000313" key="13">
    <source>
        <dbReference type="EMBL" id="MBF9232158.1"/>
    </source>
</evidence>
<protein>
    <recommendedName>
        <fullName evidence="3">Diguanylate cyclase DosC</fullName>
        <ecNumber evidence="2">2.7.7.65</ecNumber>
    </recommendedName>
    <alternativeName>
        <fullName evidence="10">Direct oxygen-sensing cyclase</fullName>
    </alternativeName>
</protein>
<keyword evidence="6" id="KW-0479">Metal-binding</keyword>
<evidence type="ECO:0000256" key="4">
    <source>
        <dbReference type="ARBA" id="ARBA00022617"/>
    </source>
</evidence>
<dbReference type="SUPFAM" id="SSF55073">
    <property type="entry name" value="Nucleotide cyclase"/>
    <property type="match status" value="1"/>
</dbReference>
<reference evidence="13" key="1">
    <citation type="submission" date="2020-11" db="EMBL/GenBank/DDBJ databases">
        <authorList>
            <person name="Kim M.K."/>
        </authorList>
    </citation>
    <scope>NUCLEOTIDE SEQUENCE</scope>
    <source>
        <strain evidence="13">BT350</strain>
    </source>
</reference>
<comment type="catalytic activity">
    <reaction evidence="11">
        <text>2 GTP = 3',3'-c-di-GMP + 2 diphosphate</text>
        <dbReference type="Rhea" id="RHEA:24898"/>
        <dbReference type="ChEBI" id="CHEBI:33019"/>
        <dbReference type="ChEBI" id="CHEBI:37565"/>
        <dbReference type="ChEBI" id="CHEBI:58805"/>
        <dbReference type="EC" id="2.7.7.65"/>
    </reaction>
</comment>
<evidence type="ECO:0000256" key="8">
    <source>
        <dbReference type="ARBA" id="ARBA00022842"/>
    </source>
</evidence>
<dbReference type="Proteomes" id="UP000599312">
    <property type="component" value="Unassembled WGS sequence"/>
</dbReference>
<dbReference type="GO" id="GO:0052621">
    <property type="term" value="F:diguanylate cyclase activity"/>
    <property type="evidence" value="ECO:0007669"/>
    <property type="project" value="UniProtKB-EC"/>
</dbReference>
<comment type="caution">
    <text evidence="13">The sequence shown here is derived from an EMBL/GenBank/DDBJ whole genome shotgun (WGS) entry which is preliminary data.</text>
</comment>
<dbReference type="InterPro" id="IPR050469">
    <property type="entry name" value="Diguanylate_Cyclase"/>
</dbReference>
<evidence type="ECO:0000313" key="14">
    <source>
        <dbReference type="Proteomes" id="UP000599312"/>
    </source>
</evidence>
<dbReference type="EMBL" id="JADQDO010000001">
    <property type="protein sequence ID" value="MBF9232158.1"/>
    <property type="molecule type" value="Genomic_DNA"/>
</dbReference>
<evidence type="ECO:0000256" key="5">
    <source>
        <dbReference type="ARBA" id="ARBA00022679"/>
    </source>
</evidence>
<evidence type="ECO:0000256" key="1">
    <source>
        <dbReference type="ARBA" id="ARBA00001971"/>
    </source>
</evidence>
<dbReference type="InterPro" id="IPR009050">
    <property type="entry name" value="Globin-like_sf"/>
</dbReference>
<keyword evidence="14" id="KW-1185">Reference proteome</keyword>
<keyword evidence="8" id="KW-0460">Magnesium</keyword>
<accession>A0A931BPE4</accession>
<dbReference type="InterPro" id="IPR043128">
    <property type="entry name" value="Rev_trsase/Diguanyl_cyclase"/>
</dbReference>
<name>A0A931BPE4_9HYPH</name>
<gene>
    <name evidence="13" type="ORF">I2H38_02070</name>
</gene>
<dbReference type="GO" id="GO:0043709">
    <property type="term" value="P:cell adhesion involved in single-species biofilm formation"/>
    <property type="evidence" value="ECO:0007669"/>
    <property type="project" value="TreeGrafter"/>
</dbReference>
<sequence length="465" mass="51956">MEKTHPPIATRVDDILGSASLGTRRTVALVVEDAADELVAIFYSTLLQDEEAARFLSHSIVNERLHHSLRRWLTDLFVAQIADDVTLFSDRQKTIGDVHARIRIPIHLVMQGANLLKVALFQRLETTPLQRDDLWAALVYAGGLIDLAIEIMSQAFVRSTASRVQTDEAYRLFSLGQDITLERESQRAALMEWSQSVLFSLYGTEQEAKLASISASEFGLWLHHRAGVMFQGSATLEHIERSMRSIDSDLLPQIAAARSGSRSELPGLLEKLQAAIAEMKFLLADMFQSVAAIENGRDPLTQTLNRRFLPSILSREIAIATKNDTQFSVLMIDVDHFKQINDQWGHPAGDAVLRQIADVVLETCRLSDFVFRYGGEEFLVALVEMDSDAAFQIAERIRGAIEARDFISPDNTRLPVTVSVGIATFDGHPDFSYLIKAADHALYRAKQMGRNRCMISESARMDRVG</sequence>
<dbReference type="InterPro" id="IPR000160">
    <property type="entry name" value="GGDEF_dom"/>
</dbReference>
<dbReference type="GO" id="GO:0020037">
    <property type="term" value="F:heme binding"/>
    <property type="evidence" value="ECO:0007669"/>
    <property type="project" value="InterPro"/>
</dbReference>
<dbReference type="Gene3D" id="3.30.70.270">
    <property type="match status" value="1"/>
</dbReference>
<dbReference type="EC" id="2.7.7.65" evidence="2"/>
<proteinExistence type="predicted"/>
<keyword evidence="4" id="KW-0349">Heme</keyword>
<evidence type="ECO:0000256" key="3">
    <source>
        <dbReference type="ARBA" id="ARBA00015125"/>
    </source>
</evidence>
<dbReference type="GO" id="GO:1902201">
    <property type="term" value="P:negative regulation of bacterial-type flagellum-dependent cell motility"/>
    <property type="evidence" value="ECO:0007669"/>
    <property type="project" value="TreeGrafter"/>
</dbReference>
<dbReference type="PANTHER" id="PTHR45138:SF9">
    <property type="entry name" value="DIGUANYLATE CYCLASE DGCM-RELATED"/>
    <property type="match status" value="1"/>
</dbReference>
<dbReference type="AlphaFoldDB" id="A0A931BPE4"/>
<feature type="domain" description="GGDEF" evidence="12">
    <location>
        <begin position="325"/>
        <end position="458"/>
    </location>
</feature>
<dbReference type="GO" id="GO:0000166">
    <property type="term" value="F:nucleotide binding"/>
    <property type="evidence" value="ECO:0007669"/>
    <property type="project" value="UniProtKB-KW"/>
</dbReference>
<keyword evidence="7" id="KW-0547">Nucleotide-binding</keyword>
<dbReference type="FunFam" id="3.30.70.270:FF:000001">
    <property type="entry name" value="Diguanylate cyclase domain protein"/>
    <property type="match status" value="1"/>
</dbReference>
<dbReference type="Pfam" id="PF11563">
    <property type="entry name" value="Protoglobin"/>
    <property type="match status" value="1"/>
</dbReference>
<dbReference type="CDD" id="cd14757">
    <property type="entry name" value="GS_EcDosC-like_GGDEF"/>
    <property type="match status" value="1"/>
</dbReference>
<dbReference type="CDD" id="cd01949">
    <property type="entry name" value="GGDEF"/>
    <property type="match status" value="1"/>
</dbReference>
<dbReference type="InterPro" id="IPR044398">
    <property type="entry name" value="Globin-sensor_dom"/>
</dbReference>
<dbReference type="Gene3D" id="1.10.490.10">
    <property type="entry name" value="Globins"/>
    <property type="match status" value="1"/>
</dbReference>
<dbReference type="PROSITE" id="PS50887">
    <property type="entry name" value="GGDEF"/>
    <property type="match status" value="1"/>
</dbReference>
<evidence type="ECO:0000256" key="7">
    <source>
        <dbReference type="ARBA" id="ARBA00022741"/>
    </source>
</evidence>
<evidence type="ECO:0000259" key="12">
    <source>
        <dbReference type="PROSITE" id="PS50887"/>
    </source>
</evidence>
<evidence type="ECO:0000256" key="6">
    <source>
        <dbReference type="ARBA" id="ARBA00022723"/>
    </source>
</evidence>
<dbReference type="GO" id="GO:0046872">
    <property type="term" value="F:metal ion binding"/>
    <property type="evidence" value="ECO:0007669"/>
    <property type="project" value="UniProtKB-KW"/>
</dbReference>
<keyword evidence="5" id="KW-0808">Transferase</keyword>
<dbReference type="InterPro" id="IPR012292">
    <property type="entry name" value="Globin/Proto"/>
</dbReference>
<dbReference type="RefSeq" id="WP_196270132.1">
    <property type="nucleotide sequence ID" value="NZ_JADQDO010000001.1"/>
</dbReference>
<dbReference type="GO" id="GO:0005886">
    <property type="term" value="C:plasma membrane"/>
    <property type="evidence" value="ECO:0007669"/>
    <property type="project" value="TreeGrafter"/>
</dbReference>